<evidence type="ECO:0000256" key="1">
    <source>
        <dbReference type="SAM" id="MobiDB-lite"/>
    </source>
</evidence>
<evidence type="ECO:0000313" key="2">
    <source>
        <dbReference type="EMBL" id="KAG0647370.1"/>
    </source>
</evidence>
<dbReference type="OrthoDB" id="5426191at2759"/>
<feature type="compositionally biased region" description="Basic and acidic residues" evidence="1">
    <location>
        <begin position="460"/>
        <end position="469"/>
    </location>
</feature>
<reference evidence="2" key="1">
    <citation type="submission" date="2019-07" db="EMBL/GenBank/DDBJ databases">
        <title>Hyphodiscus hymeniophilus genome sequencing and assembly.</title>
        <authorList>
            <person name="Kramer G."/>
            <person name="Nodwell J."/>
        </authorList>
    </citation>
    <scope>NUCLEOTIDE SEQUENCE</scope>
    <source>
        <strain evidence="2">ATCC 34498</strain>
    </source>
</reference>
<feature type="compositionally biased region" description="Low complexity" evidence="1">
    <location>
        <begin position="221"/>
        <end position="233"/>
    </location>
</feature>
<comment type="caution">
    <text evidence="2">The sequence shown here is derived from an EMBL/GenBank/DDBJ whole genome shotgun (WGS) entry which is preliminary data.</text>
</comment>
<name>A0A9P7AVJ5_9HELO</name>
<organism evidence="2 3">
    <name type="scientific">Hyphodiscus hymeniophilus</name>
    <dbReference type="NCBI Taxonomy" id="353542"/>
    <lineage>
        <taxon>Eukaryota</taxon>
        <taxon>Fungi</taxon>
        <taxon>Dikarya</taxon>
        <taxon>Ascomycota</taxon>
        <taxon>Pezizomycotina</taxon>
        <taxon>Leotiomycetes</taxon>
        <taxon>Helotiales</taxon>
        <taxon>Hyphodiscaceae</taxon>
        <taxon>Hyphodiscus</taxon>
    </lineage>
</organism>
<protein>
    <recommendedName>
        <fullName evidence="4">Oxidoreductase-like protein</fullName>
    </recommendedName>
</protein>
<keyword evidence="3" id="KW-1185">Reference proteome</keyword>
<feature type="region of interest" description="Disordered" evidence="1">
    <location>
        <begin position="216"/>
        <end position="237"/>
    </location>
</feature>
<dbReference type="EMBL" id="VNKQ01000013">
    <property type="protein sequence ID" value="KAG0647370.1"/>
    <property type="molecule type" value="Genomic_DNA"/>
</dbReference>
<sequence length="608" mass="66935">MSSYVEAKSLSEITDIASNPPKYPRNPTWKQRNSLTLYIARVPGSKDIILTTLKPQLKNVTAEDVASSLYYFHLNTEDDARLLAEEQEYAQSEAPTESDVVGEKPLARKPLPDAARPSVDLSRSRDTDVRGPSQTTATEFHRKPLPVPAKPSLDPALGQGISKRRLYPMSHELSLISKPENCLEHQLNLKINPKKQCKESPWGHGPLSQNIQLRGYHSKSKVSSDSGPSDSSPYNEIKADGVAKSFTITVIRRDPSANAQWNVGSVTGESHGRAGKSNSNIKKPYFDIYVHLTTPGYTTFRSSPAVTSSGHQSQLHNRLAAQAESARPDWGFDRWVCMEGSNFFTRASKQHQRAQSESSDKLAGAYGNSISTLGVRSRNDTADARDSNPKGYEFISPWGGRCKFTTGGGGRSLRCKHTLPTSLSSSNAVFESSGSADVSELRFNHPHSAVLKAHIGTRSTEARLTEPKRFSIPKFGHIRNKISQATRPPLPPRPDASSYAAEYPNDDEEPPPLPPRAYTDQHVAGSSDEQELPPYSISQTNYTPRPPSEDYDDDERLDLSIGREMAGGGNRGNRAKLGKLIINDEGFKMLDLVVAANIGIWWSIFDTP</sequence>
<gene>
    <name evidence="2" type="ORF">D0Z07_6981</name>
</gene>
<evidence type="ECO:0000313" key="3">
    <source>
        <dbReference type="Proteomes" id="UP000785200"/>
    </source>
</evidence>
<dbReference type="AlphaFoldDB" id="A0A9P7AVJ5"/>
<feature type="region of interest" description="Disordered" evidence="1">
    <location>
        <begin position="89"/>
        <end position="154"/>
    </location>
</feature>
<accession>A0A9P7AVJ5</accession>
<evidence type="ECO:0008006" key="4">
    <source>
        <dbReference type="Google" id="ProtNLM"/>
    </source>
</evidence>
<proteinExistence type="predicted"/>
<dbReference type="Proteomes" id="UP000785200">
    <property type="component" value="Unassembled WGS sequence"/>
</dbReference>
<feature type="region of interest" description="Disordered" evidence="1">
    <location>
        <begin position="460"/>
        <end position="554"/>
    </location>
</feature>